<dbReference type="Proteomes" id="UP001138672">
    <property type="component" value="Unassembled WGS sequence"/>
</dbReference>
<proteinExistence type="predicted"/>
<keyword evidence="2" id="KW-0472">Membrane</keyword>
<evidence type="ECO:0000256" key="1">
    <source>
        <dbReference type="SAM" id="MobiDB-lite"/>
    </source>
</evidence>
<dbReference type="EMBL" id="JAGGJQ010000002">
    <property type="protein sequence ID" value="MBP1839317.1"/>
    <property type="molecule type" value="Genomic_DNA"/>
</dbReference>
<evidence type="ECO:0000313" key="4">
    <source>
        <dbReference type="EMBL" id="MDQ0334094.1"/>
    </source>
</evidence>
<dbReference type="AlphaFoldDB" id="A0A9X0YIH3"/>
<evidence type="ECO:0000313" key="3">
    <source>
        <dbReference type="EMBL" id="MBP1839317.1"/>
    </source>
</evidence>
<evidence type="ECO:0000313" key="6">
    <source>
        <dbReference type="Proteomes" id="UP001231587"/>
    </source>
</evidence>
<organism evidence="3 5">
    <name type="scientific">Formosa algae</name>
    <dbReference type="NCBI Taxonomy" id="225843"/>
    <lineage>
        <taxon>Bacteria</taxon>
        <taxon>Pseudomonadati</taxon>
        <taxon>Bacteroidota</taxon>
        <taxon>Flavobacteriia</taxon>
        <taxon>Flavobacteriales</taxon>
        <taxon>Flavobacteriaceae</taxon>
        <taxon>Formosa</taxon>
    </lineage>
</organism>
<evidence type="ECO:0000313" key="5">
    <source>
        <dbReference type="Proteomes" id="UP001138672"/>
    </source>
</evidence>
<keyword evidence="2" id="KW-0812">Transmembrane</keyword>
<sequence length="262" mass="29249">MKLTDTHKAALITALIAGTVLLVVFNIQLTKREFFLSETFYDMQPEQKTEQELLEEKELAEQTDQAKAETNKAFNETQETKRFSQAYNPIAPPKDYENSRTTETSEITDSEDAIDPTNSTSEDTELDAEELSSFNSVNSILKARTQKKQKSNASNGNNSTNKIEMNASTNKNSSMHYSLVNRTHTYLPTPIYLCEASGKIIINITVSDAGDVVDTYVNNSSTSKNECLIDSALEYAKKARFNIDASKPSQIGSITFYFEGKN</sequence>
<keyword evidence="2" id="KW-1133">Transmembrane helix</keyword>
<feature type="compositionally biased region" description="Polar residues" evidence="1">
    <location>
        <begin position="151"/>
        <end position="165"/>
    </location>
</feature>
<name>A0A9X0YIH3_9FLAO</name>
<accession>A0A9X0YIH3</accession>
<reference evidence="3" key="1">
    <citation type="submission" date="2021-03" db="EMBL/GenBank/DDBJ databases">
        <title>Genomic Encyclopedia of Type Strains, Phase IV (KMG-IV): sequencing the most valuable type-strain genomes for metagenomic binning, comparative biology and taxonomic classification.</title>
        <authorList>
            <person name="Goeker M."/>
        </authorList>
    </citation>
    <scope>NUCLEOTIDE SEQUENCE</scope>
    <source>
        <strain evidence="3">DSM 15523</strain>
        <strain evidence="4 6">DSM 16476</strain>
    </source>
</reference>
<evidence type="ECO:0000256" key="2">
    <source>
        <dbReference type="SAM" id="Phobius"/>
    </source>
</evidence>
<dbReference type="Proteomes" id="UP001231587">
    <property type="component" value="Unassembled WGS sequence"/>
</dbReference>
<feature type="compositionally biased region" description="Basic and acidic residues" evidence="1">
    <location>
        <begin position="59"/>
        <end position="70"/>
    </location>
</feature>
<comment type="caution">
    <text evidence="3">The sequence shown here is derived from an EMBL/GenBank/DDBJ whole genome shotgun (WGS) entry which is preliminary data.</text>
</comment>
<protein>
    <submittedName>
        <fullName evidence="3">Uncharacterized protein YlxW (UPF0749 family)</fullName>
    </submittedName>
</protein>
<dbReference type="EMBL" id="JAUSUU010000001">
    <property type="protein sequence ID" value="MDQ0334094.1"/>
    <property type="molecule type" value="Genomic_DNA"/>
</dbReference>
<feature type="compositionally biased region" description="Polar residues" evidence="1">
    <location>
        <begin position="72"/>
        <end position="87"/>
    </location>
</feature>
<feature type="region of interest" description="Disordered" evidence="1">
    <location>
        <begin position="59"/>
        <end position="165"/>
    </location>
</feature>
<feature type="transmembrane region" description="Helical" evidence="2">
    <location>
        <begin position="9"/>
        <end position="29"/>
    </location>
</feature>
<gene>
    <name evidence="3" type="ORF">J2Z56_001223</name>
    <name evidence="4" type="ORF">J2Z57_000516</name>
</gene>
<keyword evidence="6" id="KW-1185">Reference proteome</keyword>
<dbReference type="RefSeq" id="WP_069727863.1">
    <property type="nucleotide sequence ID" value="NZ_JAGGJQ010000002.1"/>
</dbReference>